<evidence type="ECO:0000256" key="1">
    <source>
        <dbReference type="ARBA" id="ARBA00023015"/>
    </source>
</evidence>
<dbReference type="PhylomeDB" id="S8BAJ6"/>
<dbReference type="EMBL" id="KB644414">
    <property type="protein sequence ID" value="EPS31807.1"/>
    <property type="molecule type" value="Genomic_DNA"/>
</dbReference>
<evidence type="ECO:0008006" key="8">
    <source>
        <dbReference type="Google" id="ProtNLM"/>
    </source>
</evidence>
<evidence type="ECO:0000313" key="6">
    <source>
        <dbReference type="EMBL" id="EPS31807.1"/>
    </source>
</evidence>
<feature type="compositionally biased region" description="Polar residues" evidence="5">
    <location>
        <begin position="46"/>
        <end position="56"/>
    </location>
</feature>
<evidence type="ECO:0000256" key="5">
    <source>
        <dbReference type="SAM" id="MobiDB-lite"/>
    </source>
</evidence>
<dbReference type="SUPFAM" id="SSF57701">
    <property type="entry name" value="Zn2/Cys6 DNA-binding domain"/>
    <property type="match status" value="1"/>
</dbReference>
<dbReference type="Proteomes" id="UP000019376">
    <property type="component" value="Unassembled WGS sequence"/>
</dbReference>
<keyword evidence="7" id="KW-1185">Reference proteome</keyword>
<feature type="region of interest" description="Disordered" evidence="5">
    <location>
        <begin position="107"/>
        <end position="158"/>
    </location>
</feature>
<dbReference type="GO" id="GO:0003677">
    <property type="term" value="F:DNA binding"/>
    <property type="evidence" value="ECO:0007669"/>
    <property type="project" value="UniProtKB-KW"/>
</dbReference>
<dbReference type="GO" id="GO:0000981">
    <property type="term" value="F:DNA-binding transcription factor activity, RNA polymerase II-specific"/>
    <property type="evidence" value="ECO:0007669"/>
    <property type="project" value="InterPro"/>
</dbReference>
<name>S8BAJ6_PENO1</name>
<reference evidence="6 7" key="1">
    <citation type="journal article" date="2013" name="PLoS ONE">
        <title>Genomic and secretomic analyses reveal unique features of the lignocellulolytic enzyme system of Penicillium decumbens.</title>
        <authorList>
            <person name="Liu G."/>
            <person name="Zhang L."/>
            <person name="Wei X."/>
            <person name="Zou G."/>
            <person name="Qin Y."/>
            <person name="Ma L."/>
            <person name="Li J."/>
            <person name="Zheng H."/>
            <person name="Wang S."/>
            <person name="Wang C."/>
            <person name="Xun L."/>
            <person name="Zhao G.-P."/>
            <person name="Zhou Z."/>
            <person name="Qu Y."/>
        </authorList>
    </citation>
    <scope>NUCLEOTIDE SEQUENCE [LARGE SCALE GENOMIC DNA]</scope>
    <source>
        <strain evidence="7">114-2 / CGMCC 5302</strain>
    </source>
</reference>
<keyword evidence="1" id="KW-0805">Transcription regulation</keyword>
<sequence length="241" mass="26736">MQNATFQACQACYMRKKRCVTSPDHSQCTYCLREGQRCLPRKRPTKQSTQSQPQATKNKDKSSASSSPETISTRQTYDTPRSYIESEIPPWSAMYSMVSEALRLIPPEGSFPKQAPPRKRPASEHGEDQVENTENSDKGDREQDPQHGTQHSGRHKRSCSVYEAISARQAPHVMAAGLDSARWTTAGETPRSPNTLKSELSKTVKVVNVDVNTKATGESTMIPKSPSTGAFFGELDALLRF</sequence>
<keyword evidence="3" id="KW-0804">Transcription</keyword>
<evidence type="ECO:0000256" key="2">
    <source>
        <dbReference type="ARBA" id="ARBA00023125"/>
    </source>
</evidence>
<keyword evidence="4" id="KW-0539">Nucleus</keyword>
<feature type="region of interest" description="Disordered" evidence="5">
    <location>
        <begin position="39"/>
        <end position="81"/>
    </location>
</feature>
<evidence type="ECO:0000313" key="7">
    <source>
        <dbReference type="Proteomes" id="UP000019376"/>
    </source>
</evidence>
<dbReference type="InterPro" id="IPR036864">
    <property type="entry name" value="Zn2-C6_fun-type_DNA-bd_sf"/>
</dbReference>
<evidence type="ECO:0000256" key="4">
    <source>
        <dbReference type="ARBA" id="ARBA00023242"/>
    </source>
</evidence>
<dbReference type="GO" id="GO:0008270">
    <property type="term" value="F:zinc ion binding"/>
    <property type="evidence" value="ECO:0007669"/>
    <property type="project" value="InterPro"/>
</dbReference>
<keyword evidence="2" id="KW-0238">DNA-binding</keyword>
<protein>
    <recommendedName>
        <fullName evidence="8">Zn(2)-C6 fungal-type domain-containing protein</fullName>
    </recommendedName>
</protein>
<dbReference type="AlphaFoldDB" id="S8BAJ6"/>
<organism evidence="6 7">
    <name type="scientific">Penicillium oxalicum (strain 114-2 / CGMCC 5302)</name>
    <name type="common">Penicillium decumbens</name>
    <dbReference type="NCBI Taxonomy" id="933388"/>
    <lineage>
        <taxon>Eukaryota</taxon>
        <taxon>Fungi</taxon>
        <taxon>Dikarya</taxon>
        <taxon>Ascomycota</taxon>
        <taxon>Pezizomycotina</taxon>
        <taxon>Eurotiomycetes</taxon>
        <taxon>Eurotiomycetidae</taxon>
        <taxon>Eurotiales</taxon>
        <taxon>Aspergillaceae</taxon>
        <taxon>Penicillium</taxon>
    </lineage>
</organism>
<gene>
    <name evidence="6" type="ORF">PDE_06765</name>
</gene>
<dbReference type="HOGENOM" id="CLU_1152100_0_0_1"/>
<feature type="compositionally biased region" description="Basic and acidic residues" evidence="5">
    <location>
        <begin position="135"/>
        <end position="145"/>
    </location>
</feature>
<proteinExistence type="predicted"/>
<feature type="compositionally biased region" description="Polar residues" evidence="5">
    <location>
        <begin position="68"/>
        <end position="79"/>
    </location>
</feature>
<accession>S8BAJ6</accession>
<evidence type="ECO:0000256" key="3">
    <source>
        <dbReference type="ARBA" id="ARBA00023163"/>
    </source>
</evidence>
<dbReference type="OrthoDB" id="4369843at2759"/>